<dbReference type="Proteomes" id="UP000095287">
    <property type="component" value="Unplaced"/>
</dbReference>
<protein>
    <submittedName>
        <fullName evidence="2">Tektin</fullName>
    </submittedName>
</protein>
<evidence type="ECO:0000313" key="2">
    <source>
        <dbReference type="WBParaSite" id="L893_g4450.t1"/>
    </source>
</evidence>
<sequence length="137" mass="14122">LAGVELGEGGYVARDGLLHGDAQVAGIGLADRQLAALGQGLAGAGLHGGLAPVGLGQLQQQLEVLTDLAQRQYLCLRGLARGEQGRLGLQQLEQFAGHRRAARLGVGQGLRAKAVDFACHHVATCGNSPLCSRTCHV</sequence>
<dbReference type="WBParaSite" id="L893_g4450.t1">
    <property type="protein sequence ID" value="L893_g4450.t1"/>
    <property type="gene ID" value="L893_g4450"/>
</dbReference>
<accession>A0A1I8ADW8</accession>
<name>A0A1I8ADW8_9BILA</name>
<organism evidence="1 2">
    <name type="scientific">Steinernema glaseri</name>
    <dbReference type="NCBI Taxonomy" id="37863"/>
    <lineage>
        <taxon>Eukaryota</taxon>
        <taxon>Metazoa</taxon>
        <taxon>Ecdysozoa</taxon>
        <taxon>Nematoda</taxon>
        <taxon>Chromadorea</taxon>
        <taxon>Rhabditida</taxon>
        <taxon>Tylenchina</taxon>
        <taxon>Panagrolaimomorpha</taxon>
        <taxon>Strongyloidoidea</taxon>
        <taxon>Steinernematidae</taxon>
        <taxon>Steinernema</taxon>
    </lineage>
</organism>
<evidence type="ECO:0000313" key="1">
    <source>
        <dbReference type="Proteomes" id="UP000095287"/>
    </source>
</evidence>
<reference evidence="2" key="1">
    <citation type="submission" date="2016-11" db="UniProtKB">
        <authorList>
            <consortium name="WormBaseParasite"/>
        </authorList>
    </citation>
    <scope>IDENTIFICATION</scope>
</reference>
<proteinExistence type="predicted"/>
<dbReference type="AlphaFoldDB" id="A0A1I8ADW8"/>
<keyword evidence="1" id="KW-1185">Reference proteome</keyword>